<dbReference type="GO" id="GO:0006612">
    <property type="term" value="P:protein targeting to membrane"/>
    <property type="evidence" value="ECO:0007669"/>
    <property type="project" value="TreeGrafter"/>
</dbReference>
<dbReference type="AlphaFoldDB" id="A0A9Q5HUA8"/>
<feature type="compositionally biased region" description="Low complexity" evidence="12">
    <location>
        <begin position="208"/>
        <end position="219"/>
    </location>
</feature>
<evidence type="ECO:0000256" key="8">
    <source>
        <dbReference type="ARBA" id="ARBA00023315"/>
    </source>
</evidence>
<comment type="catalytic activity">
    <reaction evidence="10 11">
        <text>L-cysteinyl-[protein] + hexadecanoyl-CoA = S-hexadecanoyl-L-cysteinyl-[protein] + CoA</text>
        <dbReference type="Rhea" id="RHEA:36683"/>
        <dbReference type="Rhea" id="RHEA-COMP:10131"/>
        <dbReference type="Rhea" id="RHEA-COMP:11032"/>
        <dbReference type="ChEBI" id="CHEBI:29950"/>
        <dbReference type="ChEBI" id="CHEBI:57287"/>
        <dbReference type="ChEBI" id="CHEBI:57379"/>
        <dbReference type="ChEBI" id="CHEBI:74151"/>
        <dbReference type="EC" id="2.3.1.225"/>
    </reaction>
</comment>
<evidence type="ECO:0000313" key="14">
    <source>
        <dbReference type="EMBL" id="OCB86076.1"/>
    </source>
</evidence>
<dbReference type="PANTHER" id="PTHR22883">
    <property type="entry name" value="ZINC FINGER DHHC DOMAIN CONTAINING PROTEIN"/>
    <property type="match status" value="1"/>
</dbReference>
<feature type="transmembrane region" description="Helical" evidence="11">
    <location>
        <begin position="105"/>
        <end position="124"/>
    </location>
</feature>
<keyword evidence="15" id="KW-1185">Reference proteome</keyword>
<evidence type="ECO:0000256" key="2">
    <source>
        <dbReference type="ARBA" id="ARBA00022679"/>
    </source>
</evidence>
<dbReference type="EMBL" id="LNZH02000205">
    <property type="protein sequence ID" value="OCB86076.1"/>
    <property type="molecule type" value="Genomic_DNA"/>
</dbReference>
<dbReference type="OrthoDB" id="1436450at2759"/>
<comment type="domain">
    <text evidence="11">The DHHC domain is required for palmitoyltransferase activity.</text>
</comment>
<dbReference type="EC" id="2.3.1.225" evidence="11"/>
<dbReference type="PANTHER" id="PTHR22883:SF23">
    <property type="entry name" value="PALMITOYLTRANSFERASE ZDHHC6"/>
    <property type="match status" value="1"/>
</dbReference>
<keyword evidence="4 11" id="KW-1133">Transmembrane helix</keyword>
<sequence>MTVEHGAPSATTTEPKAQQHGGQKEDNRGRGKISRRRSKRKFIGFSERMEMKRRQRLDKPRNWVERKLTVGIVIGVAGYAWYVYIGRFCVPMLRRDENALGGRGMGVAFTIVFCLFGLIFWWTCYFKLQDLQEMCDFTASCSYQWIELIALYALQFVQKSPAPQSEYQTYSRTAPSAFRSRGHGYDSNDDFCSNEDDFIGGTPYAEISPSPSHETPSTHQQRPMDVERHADLNVPAAGHRPREPPSSHNATFQTPVRKLSKKRTPVRVSEPEPTYESSPHSQNVRHNSGGERSTDETAVTSAETGSVPLHPLARMVDPTSTPSPNANAKEYQPPQNTKSAEDGLPPPMFSRRPPTYPMLLPEYRYCQKDGIVKPLRAHHCRACGTCVLMYDHHCPWIGQCVGAYNHKFFVNFLEWSTLWTLWVFATLLAKEVTTASDPGKSIDPQILVIIALSAFFSLFTSVLLGAHIRMIVFNETSVESLGVSHMRERESEILTRIVSCWNCPKRRAKRKEWDWEWGELHTEGNIWWLGNAKANWEYRMGKSWIGWILPVGKSEGDGLTYPTNPRFDRDGRWRRRHEWPPELQ</sequence>
<dbReference type="Pfam" id="PF01529">
    <property type="entry name" value="DHHC"/>
    <property type="match status" value="1"/>
</dbReference>
<evidence type="ECO:0000256" key="5">
    <source>
        <dbReference type="ARBA" id="ARBA00023136"/>
    </source>
</evidence>
<feature type="region of interest" description="Disordered" evidence="12">
    <location>
        <begin position="235"/>
        <end position="350"/>
    </location>
</feature>
<dbReference type="Proteomes" id="UP000757232">
    <property type="component" value="Unassembled WGS sequence"/>
</dbReference>
<keyword evidence="3 11" id="KW-0812">Transmembrane</keyword>
<evidence type="ECO:0000256" key="3">
    <source>
        <dbReference type="ARBA" id="ARBA00022692"/>
    </source>
</evidence>
<dbReference type="InterPro" id="IPR001594">
    <property type="entry name" value="Palmitoyltrfase_DHHC"/>
</dbReference>
<evidence type="ECO:0000313" key="15">
    <source>
        <dbReference type="Proteomes" id="UP000757232"/>
    </source>
</evidence>
<accession>A0A9Q5HUA8</accession>
<keyword evidence="8 11" id="KW-0012">Acyltransferase</keyword>
<evidence type="ECO:0000256" key="11">
    <source>
        <dbReference type="RuleBase" id="RU079119"/>
    </source>
</evidence>
<keyword evidence="7" id="KW-0449">Lipoprotein</keyword>
<feature type="region of interest" description="Disordered" evidence="12">
    <location>
        <begin position="1"/>
        <end position="37"/>
    </location>
</feature>
<keyword evidence="6" id="KW-0564">Palmitate</keyword>
<evidence type="ECO:0000256" key="12">
    <source>
        <dbReference type="SAM" id="MobiDB-lite"/>
    </source>
</evidence>
<dbReference type="GO" id="GO:0005794">
    <property type="term" value="C:Golgi apparatus"/>
    <property type="evidence" value="ECO:0007669"/>
    <property type="project" value="TreeGrafter"/>
</dbReference>
<evidence type="ECO:0000256" key="1">
    <source>
        <dbReference type="ARBA" id="ARBA00004141"/>
    </source>
</evidence>
<protein>
    <recommendedName>
        <fullName evidence="11">Palmitoyltransferase</fullName>
        <ecNumber evidence="11">2.3.1.225</ecNumber>
    </recommendedName>
</protein>
<proteinExistence type="inferred from homology"/>
<evidence type="ECO:0000259" key="13">
    <source>
        <dbReference type="Pfam" id="PF01529"/>
    </source>
</evidence>
<feature type="domain" description="Palmitoyltransferase DHHC" evidence="13">
    <location>
        <begin position="362"/>
        <end position="480"/>
    </location>
</feature>
<dbReference type="PROSITE" id="PS50216">
    <property type="entry name" value="DHHC"/>
    <property type="match status" value="1"/>
</dbReference>
<dbReference type="GO" id="GO:0005783">
    <property type="term" value="C:endoplasmic reticulum"/>
    <property type="evidence" value="ECO:0007669"/>
    <property type="project" value="TreeGrafter"/>
</dbReference>
<evidence type="ECO:0000256" key="4">
    <source>
        <dbReference type="ARBA" id="ARBA00022989"/>
    </source>
</evidence>
<dbReference type="GO" id="GO:0019706">
    <property type="term" value="F:protein-cysteine S-palmitoyltransferase activity"/>
    <property type="evidence" value="ECO:0007669"/>
    <property type="project" value="UniProtKB-EC"/>
</dbReference>
<feature type="transmembrane region" description="Helical" evidence="11">
    <location>
        <begin position="408"/>
        <end position="425"/>
    </location>
</feature>
<feature type="transmembrane region" description="Helical" evidence="11">
    <location>
        <begin position="68"/>
        <end position="85"/>
    </location>
</feature>
<organism evidence="14 15">
    <name type="scientific">Sanghuangporus baumii</name>
    <name type="common">Phellinus baumii</name>
    <dbReference type="NCBI Taxonomy" id="108892"/>
    <lineage>
        <taxon>Eukaryota</taxon>
        <taxon>Fungi</taxon>
        <taxon>Dikarya</taxon>
        <taxon>Basidiomycota</taxon>
        <taxon>Agaricomycotina</taxon>
        <taxon>Agaricomycetes</taxon>
        <taxon>Hymenochaetales</taxon>
        <taxon>Hymenochaetaceae</taxon>
        <taxon>Sanghuangporus</taxon>
    </lineage>
</organism>
<feature type="transmembrane region" description="Helical" evidence="11">
    <location>
        <begin position="445"/>
        <end position="466"/>
    </location>
</feature>
<comment type="similarity">
    <text evidence="9">Belongs to the DHHC palmitoyltransferase family. PFA5 subfamily.</text>
</comment>
<evidence type="ECO:0000256" key="7">
    <source>
        <dbReference type="ARBA" id="ARBA00023288"/>
    </source>
</evidence>
<keyword evidence="2 11" id="KW-0808">Transferase</keyword>
<name>A0A9Q5HUA8_SANBA</name>
<reference evidence="14" key="1">
    <citation type="submission" date="2016-06" db="EMBL/GenBank/DDBJ databases">
        <title>Draft Genome sequence of the fungus Inonotus baumii.</title>
        <authorList>
            <person name="Zhu H."/>
            <person name="Lin W."/>
        </authorList>
    </citation>
    <scope>NUCLEOTIDE SEQUENCE</scope>
    <source>
        <strain evidence="14">821</strain>
    </source>
</reference>
<evidence type="ECO:0000256" key="6">
    <source>
        <dbReference type="ARBA" id="ARBA00023139"/>
    </source>
</evidence>
<gene>
    <name evidence="14" type="ORF">A7U60_g6974</name>
</gene>
<keyword evidence="5 11" id="KW-0472">Membrane</keyword>
<feature type="region of interest" description="Disordered" evidence="12">
    <location>
        <begin position="202"/>
        <end position="223"/>
    </location>
</feature>
<feature type="compositionally biased region" description="Polar residues" evidence="12">
    <location>
        <begin position="275"/>
        <end position="286"/>
    </location>
</feature>
<dbReference type="InterPro" id="IPR039859">
    <property type="entry name" value="PFA4/ZDH16/20/ERF2-like"/>
</dbReference>
<comment type="caution">
    <text evidence="14">The sequence shown here is derived from an EMBL/GenBank/DDBJ whole genome shotgun (WGS) entry which is preliminary data.</text>
</comment>
<dbReference type="GO" id="GO:0016020">
    <property type="term" value="C:membrane"/>
    <property type="evidence" value="ECO:0007669"/>
    <property type="project" value="UniProtKB-SubCell"/>
</dbReference>
<evidence type="ECO:0000256" key="10">
    <source>
        <dbReference type="ARBA" id="ARBA00048048"/>
    </source>
</evidence>
<evidence type="ECO:0000256" key="9">
    <source>
        <dbReference type="ARBA" id="ARBA00038298"/>
    </source>
</evidence>
<comment type="subcellular location">
    <subcellularLocation>
        <location evidence="1">Membrane</location>
        <topology evidence="1">Multi-pass membrane protein</topology>
    </subcellularLocation>
</comment>